<dbReference type="EMBL" id="BSYR01000022">
    <property type="protein sequence ID" value="GMI88424.1"/>
    <property type="molecule type" value="Genomic_DNA"/>
</dbReference>
<evidence type="ECO:0000256" key="1">
    <source>
        <dbReference type="ARBA" id="ARBA00022614"/>
    </source>
</evidence>
<reference evidence="5" key="1">
    <citation type="submission" date="2023-05" db="EMBL/GenBank/DDBJ databases">
        <title>Genome and transcriptome analyses reveal genes involved in the formation of fine ridges on petal epidermal cells in Hibiscus trionum.</title>
        <authorList>
            <person name="Koshimizu S."/>
            <person name="Masuda S."/>
            <person name="Ishii T."/>
            <person name="Shirasu K."/>
            <person name="Hoshino A."/>
            <person name="Arita M."/>
        </authorList>
    </citation>
    <scope>NUCLEOTIDE SEQUENCE</scope>
    <source>
        <strain evidence="5">Hamamatsu line</strain>
    </source>
</reference>
<name>A0A9W7I1A1_HIBTR</name>
<organism evidence="5 6">
    <name type="scientific">Hibiscus trionum</name>
    <name type="common">Flower of an hour</name>
    <dbReference type="NCBI Taxonomy" id="183268"/>
    <lineage>
        <taxon>Eukaryota</taxon>
        <taxon>Viridiplantae</taxon>
        <taxon>Streptophyta</taxon>
        <taxon>Embryophyta</taxon>
        <taxon>Tracheophyta</taxon>
        <taxon>Spermatophyta</taxon>
        <taxon>Magnoliopsida</taxon>
        <taxon>eudicotyledons</taxon>
        <taxon>Gunneridae</taxon>
        <taxon>Pentapetalae</taxon>
        <taxon>rosids</taxon>
        <taxon>malvids</taxon>
        <taxon>Malvales</taxon>
        <taxon>Malvaceae</taxon>
        <taxon>Malvoideae</taxon>
        <taxon>Hibiscus</taxon>
    </lineage>
</organism>
<keyword evidence="6" id="KW-1185">Reference proteome</keyword>
<dbReference type="Pfam" id="PF08263">
    <property type="entry name" value="LRRNT_2"/>
    <property type="match status" value="1"/>
</dbReference>
<evidence type="ECO:0000313" key="6">
    <source>
        <dbReference type="Proteomes" id="UP001165190"/>
    </source>
</evidence>
<feature type="signal peptide" evidence="3">
    <location>
        <begin position="1"/>
        <end position="29"/>
    </location>
</feature>
<evidence type="ECO:0000313" key="5">
    <source>
        <dbReference type="EMBL" id="GMI88424.1"/>
    </source>
</evidence>
<evidence type="ECO:0000256" key="2">
    <source>
        <dbReference type="ARBA" id="ARBA00022737"/>
    </source>
</evidence>
<dbReference type="Proteomes" id="UP001165190">
    <property type="component" value="Unassembled WGS sequence"/>
</dbReference>
<gene>
    <name evidence="5" type="ORF">HRI_002511700</name>
</gene>
<keyword evidence="2" id="KW-0677">Repeat</keyword>
<dbReference type="InterPro" id="IPR013210">
    <property type="entry name" value="LRR_N_plant-typ"/>
</dbReference>
<sequence>MCRAKLVMENTSFCRWFLVLLLCFDSQGCLEVERAALLQIKDSMTSPEEFAFSNWYTEECLLLLTFLTISCMEHYPDNCAI</sequence>
<protein>
    <recommendedName>
        <fullName evidence="4">Leucine-rich repeat-containing N-terminal plant-type domain-containing protein</fullName>
    </recommendedName>
</protein>
<keyword evidence="3" id="KW-0732">Signal</keyword>
<keyword evidence="1" id="KW-0433">Leucine-rich repeat</keyword>
<evidence type="ECO:0000256" key="3">
    <source>
        <dbReference type="SAM" id="SignalP"/>
    </source>
</evidence>
<evidence type="ECO:0000259" key="4">
    <source>
        <dbReference type="Pfam" id="PF08263"/>
    </source>
</evidence>
<feature type="chain" id="PRO_5040906026" description="Leucine-rich repeat-containing N-terminal plant-type domain-containing protein" evidence="3">
    <location>
        <begin position="30"/>
        <end position="81"/>
    </location>
</feature>
<dbReference type="AlphaFoldDB" id="A0A9W7I1A1"/>
<comment type="caution">
    <text evidence="5">The sequence shown here is derived from an EMBL/GenBank/DDBJ whole genome shotgun (WGS) entry which is preliminary data.</text>
</comment>
<accession>A0A9W7I1A1</accession>
<feature type="domain" description="Leucine-rich repeat-containing N-terminal plant-type" evidence="4">
    <location>
        <begin position="33"/>
        <end position="55"/>
    </location>
</feature>
<dbReference type="OrthoDB" id="1019169at2759"/>
<proteinExistence type="predicted"/>